<evidence type="ECO:0000256" key="4">
    <source>
        <dbReference type="ARBA" id="ARBA00022475"/>
    </source>
</evidence>
<sequence>MAQKPALEIRNLRTAFPGENGPIHLVNDVSLSVKAGETLAIVGESGSGKTMTFLSAVGLVPPPGRVIGGEVLLDGTDLLKLDPAALRRFRGPRIAMVFQDPLTGLNPVFPIGEQLVEVLRAHMPTDRQTARRRAIQLLDRVQIPSARQRFGEYPHQFSGGMRQRVLIAMAIALNPSVLIADEPTTALDVSVQAQVLELLADLQREFSMALVLITHDLGVVARHATRMAVMYGGRIVESGAIDKVYARSAHPYTEALFRSLPRLDTLAGSDLSPIEGQPPDPAAMPAGCAFEPRCFLGHGRPICGSERPPLQPLDPDGLHLSACHFRDELERVA</sequence>
<keyword evidence="7" id="KW-0472">Membrane</keyword>
<dbReference type="InterPro" id="IPR013563">
    <property type="entry name" value="Oligopep_ABC_C"/>
</dbReference>
<dbReference type="InterPro" id="IPR003593">
    <property type="entry name" value="AAA+_ATPase"/>
</dbReference>
<keyword evidence="5" id="KW-0547">Nucleotide-binding</keyword>
<gene>
    <name evidence="9" type="ORF">IAI60_08395</name>
</gene>
<dbReference type="CDD" id="cd03257">
    <property type="entry name" value="ABC_NikE_OppD_transporters"/>
    <property type="match status" value="1"/>
</dbReference>
<dbReference type="PROSITE" id="PS50893">
    <property type="entry name" value="ABC_TRANSPORTER_2"/>
    <property type="match status" value="1"/>
</dbReference>
<evidence type="ECO:0000256" key="3">
    <source>
        <dbReference type="ARBA" id="ARBA00022448"/>
    </source>
</evidence>
<keyword evidence="10" id="KW-1185">Reference proteome</keyword>
<keyword evidence="3" id="KW-0813">Transport</keyword>
<feature type="domain" description="ABC transporter" evidence="8">
    <location>
        <begin position="7"/>
        <end position="257"/>
    </location>
</feature>
<dbReference type="Gene3D" id="3.40.50.300">
    <property type="entry name" value="P-loop containing nucleotide triphosphate hydrolases"/>
    <property type="match status" value="1"/>
</dbReference>
<dbReference type="Proteomes" id="UP001518990">
    <property type="component" value="Unassembled WGS sequence"/>
</dbReference>
<dbReference type="InterPro" id="IPR050388">
    <property type="entry name" value="ABC_Ni/Peptide_Import"/>
</dbReference>
<keyword evidence="6 9" id="KW-0067">ATP-binding</keyword>
<dbReference type="InterPro" id="IPR027417">
    <property type="entry name" value="P-loop_NTPase"/>
</dbReference>
<comment type="caution">
    <text evidence="9">The sequence shown here is derived from an EMBL/GenBank/DDBJ whole genome shotgun (WGS) entry which is preliminary data.</text>
</comment>
<dbReference type="EMBL" id="JACTNF010000006">
    <property type="protein sequence ID" value="MBO1074627.1"/>
    <property type="molecule type" value="Genomic_DNA"/>
</dbReference>
<dbReference type="SUPFAM" id="SSF52540">
    <property type="entry name" value="P-loop containing nucleoside triphosphate hydrolases"/>
    <property type="match status" value="1"/>
</dbReference>
<dbReference type="PANTHER" id="PTHR43297:SF2">
    <property type="entry name" value="DIPEPTIDE TRANSPORT ATP-BINDING PROTEIN DPPD"/>
    <property type="match status" value="1"/>
</dbReference>
<evidence type="ECO:0000256" key="5">
    <source>
        <dbReference type="ARBA" id="ARBA00022741"/>
    </source>
</evidence>
<dbReference type="InterPro" id="IPR017871">
    <property type="entry name" value="ABC_transporter-like_CS"/>
</dbReference>
<dbReference type="Pfam" id="PF08352">
    <property type="entry name" value="oligo_HPY"/>
    <property type="match status" value="1"/>
</dbReference>
<evidence type="ECO:0000313" key="10">
    <source>
        <dbReference type="Proteomes" id="UP001518990"/>
    </source>
</evidence>
<evidence type="ECO:0000259" key="8">
    <source>
        <dbReference type="PROSITE" id="PS50893"/>
    </source>
</evidence>
<dbReference type="PROSITE" id="PS00211">
    <property type="entry name" value="ABC_TRANSPORTER_1"/>
    <property type="match status" value="1"/>
</dbReference>
<proteinExistence type="inferred from homology"/>
<comment type="subcellular location">
    <subcellularLocation>
        <location evidence="1">Cell inner membrane</location>
        <topology evidence="1">Peripheral membrane protein</topology>
    </subcellularLocation>
</comment>
<dbReference type="PANTHER" id="PTHR43297">
    <property type="entry name" value="OLIGOPEPTIDE TRANSPORT ATP-BINDING PROTEIN APPD"/>
    <property type="match status" value="1"/>
</dbReference>
<evidence type="ECO:0000256" key="1">
    <source>
        <dbReference type="ARBA" id="ARBA00004417"/>
    </source>
</evidence>
<dbReference type="SMART" id="SM00382">
    <property type="entry name" value="AAA"/>
    <property type="match status" value="1"/>
</dbReference>
<evidence type="ECO:0000256" key="7">
    <source>
        <dbReference type="ARBA" id="ARBA00023136"/>
    </source>
</evidence>
<dbReference type="Pfam" id="PF00005">
    <property type="entry name" value="ABC_tran"/>
    <property type="match status" value="1"/>
</dbReference>
<organism evidence="9 10">
    <name type="scientific">Roseomonas marmotae</name>
    <dbReference type="NCBI Taxonomy" id="2768161"/>
    <lineage>
        <taxon>Bacteria</taxon>
        <taxon>Pseudomonadati</taxon>
        <taxon>Pseudomonadota</taxon>
        <taxon>Alphaproteobacteria</taxon>
        <taxon>Acetobacterales</taxon>
        <taxon>Roseomonadaceae</taxon>
        <taxon>Roseomonas</taxon>
    </lineage>
</organism>
<comment type="similarity">
    <text evidence="2">Belongs to the ABC transporter superfamily.</text>
</comment>
<dbReference type="GO" id="GO:0005524">
    <property type="term" value="F:ATP binding"/>
    <property type="evidence" value="ECO:0007669"/>
    <property type="project" value="UniProtKB-KW"/>
</dbReference>
<evidence type="ECO:0000256" key="6">
    <source>
        <dbReference type="ARBA" id="ARBA00022840"/>
    </source>
</evidence>
<protein>
    <submittedName>
        <fullName evidence="9">ABC transporter ATP-binding protein</fullName>
    </submittedName>
</protein>
<dbReference type="RefSeq" id="WP_207446290.1">
    <property type="nucleotide sequence ID" value="NZ_CP061094.1"/>
</dbReference>
<dbReference type="NCBIfam" id="TIGR01727">
    <property type="entry name" value="oligo_HPY"/>
    <property type="match status" value="1"/>
</dbReference>
<evidence type="ECO:0000313" key="9">
    <source>
        <dbReference type="EMBL" id="MBO1074627.1"/>
    </source>
</evidence>
<reference evidence="9 10" key="1">
    <citation type="submission" date="2020-09" db="EMBL/GenBank/DDBJ databases">
        <title>Roseomonas.</title>
        <authorList>
            <person name="Zhu W."/>
        </authorList>
    </citation>
    <scope>NUCLEOTIDE SEQUENCE [LARGE SCALE GENOMIC DNA]</scope>
    <source>
        <strain evidence="9 10">1311</strain>
    </source>
</reference>
<evidence type="ECO:0000256" key="2">
    <source>
        <dbReference type="ARBA" id="ARBA00005417"/>
    </source>
</evidence>
<dbReference type="InterPro" id="IPR003439">
    <property type="entry name" value="ABC_transporter-like_ATP-bd"/>
</dbReference>
<name>A0ABS3KCB9_9PROT</name>
<keyword evidence="4" id="KW-1003">Cell membrane</keyword>
<accession>A0ABS3KCB9</accession>